<accession>A0A941DX15</accession>
<dbReference type="GO" id="GO:0016757">
    <property type="term" value="F:glycosyltransferase activity"/>
    <property type="evidence" value="ECO:0007669"/>
    <property type="project" value="UniProtKB-KW"/>
</dbReference>
<feature type="domain" description="Glycosyl transferase family 4" evidence="3">
    <location>
        <begin position="28"/>
        <end position="194"/>
    </location>
</feature>
<sequence>MKILFVHQNFPAQFKHLAPALARDTNNEIKAICLTPQLGKVWNGVSIHKYATRRVNSRDIHPWLISTESKIIRAEAVMYCARELAKQGFHPDLIFAHPGWGEAMFLKLVWPNAKLLLYSEFYYHSKGFDTGFDPEFPLAGIGSECSIELKNMHNLFQMQNADAALSPTHWQASSFPSWFQTKLRVIHDGIDTDLVRPDEQISFQVNSALTVTKKDEIITFINRNFEPYRGYHIFMRALPALLKARPNAQVLLVGGESVSYGESAPKGQNWKTIFFDEIKPQLSQQEIQRIHFLGTVPYARYLALLQVSRVHVYLTYPFILSWSLLEAMSAGCAIVASNTEPVSEVIQDGVQGKLMNFFDSDGLQKTICDLLENKDERQRLSTNARQLVRERYDLKTVCLPAQLAWVKSHGTAL</sequence>
<evidence type="ECO:0000256" key="1">
    <source>
        <dbReference type="ARBA" id="ARBA00022679"/>
    </source>
</evidence>
<dbReference type="Pfam" id="PF00534">
    <property type="entry name" value="Glycos_transf_1"/>
    <property type="match status" value="1"/>
</dbReference>
<dbReference type="RefSeq" id="WP_212674070.1">
    <property type="nucleotide sequence ID" value="NZ_JAGSPJ010000001.1"/>
</dbReference>
<proteinExistence type="predicted"/>
<dbReference type="Pfam" id="PF12000">
    <property type="entry name" value="Glyco_trans_4_3"/>
    <property type="match status" value="1"/>
</dbReference>
<dbReference type="PANTHER" id="PTHR46401">
    <property type="entry name" value="GLYCOSYLTRANSFERASE WBBK-RELATED"/>
    <property type="match status" value="1"/>
</dbReference>
<dbReference type="Gene3D" id="3.40.50.2000">
    <property type="entry name" value="Glycogen Phosphorylase B"/>
    <property type="match status" value="2"/>
</dbReference>
<evidence type="ECO:0000313" key="4">
    <source>
        <dbReference type="EMBL" id="MBR7798954.1"/>
    </source>
</evidence>
<dbReference type="SUPFAM" id="SSF53756">
    <property type="entry name" value="UDP-Glycosyltransferase/glycogen phosphorylase"/>
    <property type="match status" value="1"/>
</dbReference>
<dbReference type="Proteomes" id="UP000678545">
    <property type="component" value="Unassembled WGS sequence"/>
</dbReference>
<gene>
    <name evidence="4" type="ORF">KDM90_02990</name>
</gene>
<dbReference type="InterPro" id="IPR022623">
    <property type="entry name" value="Glyco_trans_4"/>
</dbReference>
<reference evidence="4" key="1">
    <citation type="submission" date="2021-04" db="EMBL/GenBank/DDBJ databases">
        <title>novel species isolated from subtropical streams in China.</title>
        <authorList>
            <person name="Lu H."/>
        </authorList>
    </citation>
    <scope>NUCLEOTIDE SEQUENCE</scope>
    <source>
        <strain evidence="4">FT137W</strain>
    </source>
</reference>
<name>A0A941DX15_9BURK</name>
<dbReference type="InterPro" id="IPR001296">
    <property type="entry name" value="Glyco_trans_1"/>
</dbReference>
<keyword evidence="5" id="KW-1185">Reference proteome</keyword>
<evidence type="ECO:0000259" key="2">
    <source>
        <dbReference type="Pfam" id="PF00534"/>
    </source>
</evidence>
<evidence type="ECO:0000259" key="3">
    <source>
        <dbReference type="Pfam" id="PF12000"/>
    </source>
</evidence>
<dbReference type="GO" id="GO:0009103">
    <property type="term" value="P:lipopolysaccharide biosynthetic process"/>
    <property type="evidence" value="ECO:0007669"/>
    <property type="project" value="TreeGrafter"/>
</dbReference>
<feature type="domain" description="Glycosyl transferase family 1" evidence="2">
    <location>
        <begin position="213"/>
        <end position="386"/>
    </location>
</feature>
<keyword evidence="4" id="KW-0328">Glycosyltransferase</keyword>
<keyword evidence="1 4" id="KW-0808">Transferase</keyword>
<evidence type="ECO:0000313" key="5">
    <source>
        <dbReference type="Proteomes" id="UP000678545"/>
    </source>
</evidence>
<dbReference type="AlphaFoldDB" id="A0A941DX15"/>
<organism evidence="4 5">
    <name type="scientific">Undibacterium fentianense</name>
    <dbReference type="NCBI Taxonomy" id="2828728"/>
    <lineage>
        <taxon>Bacteria</taxon>
        <taxon>Pseudomonadati</taxon>
        <taxon>Pseudomonadota</taxon>
        <taxon>Betaproteobacteria</taxon>
        <taxon>Burkholderiales</taxon>
        <taxon>Oxalobacteraceae</taxon>
        <taxon>Undibacterium</taxon>
    </lineage>
</organism>
<dbReference type="PANTHER" id="PTHR46401:SF2">
    <property type="entry name" value="GLYCOSYLTRANSFERASE WBBK-RELATED"/>
    <property type="match status" value="1"/>
</dbReference>
<protein>
    <submittedName>
        <fullName evidence="4">Glycosyltransferase</fullName>
        <ecNumber evidence="4">2.4.-.-</ecNumber>
    </submittedName>
</protein>
<dbReference type="EC" id="2.4.-.-" evidence="4"/>
<comment type="caution">
    <text evidence="4">The sequence shown here is derived from an EMBL/GenBank/DDBJ whole genome shotgun (WGS) entry which is preliminary data.</text>
</comment>
<dbReference type="EMBL" id="JAGSPJ010000001">
    <property type="protein sequence ID" value="MBR7798954.1"/>
    <property type="molecule type" value="Genomic_DNA"/>
</dbReference>